<keyword evidence="4" id="KW-1185">Reference proteome</keyword>
<dbReference type="AlphaFoldDB" id="A0AAN4UCY2"/>
<dbReference type="Proteomes" id="UP000886607">
    <property type="component" value="Unassembled WGS sequence"/>
</dbReference>
<sequence length="276" mass="31760">MEEKISSNAELNAEYKANKGIKTLGYKPNLMSLAGFINRAMNEPVDLDQLYTEISIGTSVNFKEEIYAIIPYERESAHTFIVYRDTAKLVELGTDAIAKKFLCHYWKMDFAGYKQTVENFLGYNAKNIPLACEEFSLMPFSISRDPDIDIWFNPGRIWDTNLISGKEKTIITLCNGFSFYLDRKGKSIYEQMYRAFIVHGILRRYRGVAPAEPTMGLLEYLDISSSSVTRKVTKGLEFRHIPGYEKDFCEIFLKLHDQFVKLGEKQRILSSLNISE</sequence>
<evidence type="ECO:0000313" key="2">
    <source>
        <dbReference type="EMBL" id="GEQ55165.1"/>
    </source>
</evidence>
<organism evidence="2 3">
    <name type="scientific">Tetragenococcus koreensis</name>
    <dbReference type="NCBI Taxonomy" id="290335"/>
    <lineage>
        <taxon>Bacteria</taxon>
        <taxon>Bacillati</taxon>
        <taxon>Bacillota</taxon>
        <taxon>Bacilli</taxon>
        <taxon>Lactobacillales</taxon>
        <taxon>Enterococcaceae</taxon>
        <taxon>Tetragenococcus</taxon>
    </lineage>
</organism>
<comment type="caution">
    <text evidence="2">The sequence shown here is derived from an EMBL/GenBank/DDBJ whole genome shotgun (WGS) entry which is preliminary data.</text>
</comment>
<dbReference type="EMBL" id="BKBO01000035">
    <property type="protein sequence ID" value="GEQ50119.1"/>
    <property type="molecule type" value="Genomic_DNA"/>
</dbReference>
<name>A0AAN4UCY2_9ENTE</name>
<dbReference type="EMBL" id="BKBQ01000035">
    <property type="protein sequence ID" value="GEQ55165.1"/>
    <property type="molecule type" value="Genomic_DNA"/>
</dbReference>
<dbReference type="GO" id="GO:0030420">
    <property type="term" value="P:establishment of competence for transformation"/>
    <property type="evidence" value="ECO:0007669"/>
    <property type="project" value="InterPro"/>
</dbReference>
<evidence type="ECO:0000313" key="1">
    <source>
        <dbReference type="EMBL" id="GEQ50119.1"/>
    </source>
</evidence>
<proteinExistence type="predicted"/>
<dbReference type="Proteomes" id="UP000886597">
    <property type="component" value="Unassembled WGS sequence"/>
</dbReference>
<reference evidence="2" key="1">
    <citation type="submission" date="2019-08" db="EMBL/GenBank/DDBJ databases">
        <authorList>
            <person name="Ishikawa M."/>
            <person name="Suzuki T."/>
            <person name="Matsutani M."/>
        </authorList>
    </citation>
    <scope>NUCLEOTIDE SEQUENCE</scope>
    <source>
        <strain evidence="2">7C1</strain>
        <strain evidence="1">8C4</strain>
    </source>
</reference>
<evidence type="ECO:0000313" key="4">
    <source>
        <dbReference type="Proteomes" id="UP000886607"/>
    </source>
</evidence>
<dbReference type="RefSeq" id="WP_202584344.1">
    <property type="nucleotide sequence ID" value="NZ_BKBO01000035.1"/>
</dbReference>
<protein>
    <submittedName>
        <fullName evidence="2">Uncharacterized protein</fullName>
    </submittedName>
</protein>
<reference evidence="2" key="2">
    <citation type="journal article" date="2020" name="Int. Dairy J.">
        <title>Lactic acid bacterial diversity in Brie cheese focusing on salt concentration and pH of isolation medium and characterisation of halophilic and alkaliphilic lactic acid bacterial isolates.</title>
        <authorList>
            <person name="Unno R."/>
            <person name="Matsutani M."/>
            <person name="Suzuki T."/>
            <person name="Kodama K."/>
            <person name="Matsushita H."/>
            <person name="Yamasato K."/>
            <person name="Koizumi Y."/>
            <person name="Ishikawa M."/>
        </authorList>
    </citation>
    <scope>NUCLEOTIDE SEQUENCE</scope>
    <source>
        <strain evidence="2">7C1</strain>
        <strain evidence="1">8C4</strain>
    </source>
</reference>
<gene>
    <name evidence="1" type="ORF">TK11N_19710</name>
    <name evidence="2" type="ORF">TK2N_20090</name>
</gene>
<evidence type="ECO:0000313" key="3">
    <source>
        <dbReference type="Proteomes" id="UP000886597"/>
    </source>
</evidence>
<accession>A0AAN4UCY2</accession>